<dbReference type="Pfam" id="PF13445">
    <property type="entry name" value="zf-RING_UBOX"/>
    <property type="match status" value="2"/>
</dbReference>
<dbReference type="SUPFAM" id="SSF57850">
    <property type="entry name" value="RING/U-box"/>
    <property type="match status" value="3"/>
</dbReference>
<keyword evidence="1" id="KW-0479">Metal-binding</keyword>
<evidence type="ECO:0000256" key="1">
    <source>
        <dbReference type="ARBA" id="ARBA00022723"/>
    </source>
</evidence>
<feature type="compositionally biased region" description="Polar residues" evidence="5">
    <location>
        <begin position="321"/>
        <end position="334"/>
    </location>
</feature>
<keyword evidence="2 4" id="KW-0863">Zinc-finger</keyword>
<feature type="compositionally biased region" description="Low complexity" evidence="5">
    <location>
        <begin position="516"/>
        <end position="526"/>
    </location>
</feature>
<feature type="domain" description="RING-type" evidence="6">
    <location>
        <begin position="75"/>
        <end position="117"/>
    </location>
</feature>
<dbReference type="AlphaFoldDB" id="A0A2N1M926"/>
<evidence type="ECO:0000313" key="8">
    <source>
        <dbReference type="Proteomes" id="UP000233469"/>
    </source>
</evidence>
<organism evidence="7 8">
    <name type="scientific">Rhizophagus irregularis</name>
    <dbReference type="NCBI Taxonomy" id="588596"/>
    <lineage>
        <taxon>Eukaryota</taxon>
        <taxon>Fungi</taxon>
        <taxon>Fungi incertae sedis</taxon>
        <taxon>Mucoromycota</taxon>
        <taxon>Glomeromycotina</taxon>
        <taxon>Glomeromycetes</taxon>
        <taxon>Glomerales</taxon>
        <taxon>Glomeraceae</taxon>
        <taxon>Rhizophagus</taxon>
    </lineage>
</organism>
<dbReference type="VEuPathDB" id="FungiDB:RhiirFUN_026498"/>
<dbReference type="GO" id="GO:0016567">
    <property type="term" value="P:protein ubiquitination"/>
    <property type="evidence" value="ECO:0007669"/>
    <property type="project" value="TreeGrafter"/>
</dbReference>
<reference evidence="7 8" key="2">
    <citation type="submission" date="2017-10" db="EMBL/GenBank/DDBJ databases">
        <title>Extensive intraspecific genome diversity in a model arbuscular mycorrhizal fungus.</title>
        <authorList>
            <person name="Chen E.C.H."/>
            <person name="Morin E."/>
            <person name="Baudet D."/>
            <person name="Noel J."/>
            <person name="Ndikumana S."/>
            <person name="Charron P."/>
            <person name="St-Onge C."/>
            <person name="Giorgi J."/>
            <person name="Grigoriev I.V."/>
            <person name="Roux C."/>
            <person name="Martin F.M."/>
            <person name="Corradi N."/>
        </authorList>
    </citation>
    <scope>NUCLEOTIDE SEQUENCE [LARGE SCALE GENOMIC DNA]</scope>
    <source>
        <strain evidence="7 8">C2</strain>
    </source>
</reference>
<dbReference type="PANTHER" id="PTHR45969">
    <property type="entry name" value="RING ZINC FINGER PROTEIN-RELATED"/>
    <property type="match status" value="1"/>
</dbReference>
<dbReference type="EMBL" id="LLXL01003817">
    <property type="protein sequence ID" value="PKK58131.1"/>
    <property type="molecule type" value="Genomic_DNA"/>
</dbReference>
<reference evidence="7 8" key="1">
    <citation type="submission" date="2016-04" db="EMBL/GenBank/DDBJ databases">
        <title>Genome analyses suggest a sexual origin of heterokaryosis in a supposedly ancient asexual fungus.</title>
        <authorList>
            <person name="Ropars J."/>
            <person name="Sedzielewska K."/>
            <person name="Noel J."/>
            <person name="Charron P."/>
            <person name="Farinelli L."/>
            <person name="Marton T."/>
            <person name="Kruger M."/>
            <person name="Pelin A."/>
            <person name="Brachmann A."/>
            <person name="Corradi N."/>
        </authorList>
    </citation>
    <scope>NUCLEOTIDE SEQUENCE [LARGE SCALE GENOMIC DNA]</scope>
    <source>
        <strain evidence="7 8">C2</strain>
    </source>
</reference>
<feature type="domain" description="RING-type" evidence="6">
    <location>
        <begin position="394"/>
        <end position="436"/>
    </location>
</feature>
<dbReference type="VEuPathDB" id="FungiDB:RhiirFUN_009906"/>
<evidence type="ECO:0000256" key="4">
    <source>
        <dbReference type="PROSITE-ProRule" id="PRU00175"/>
    </source>
</evidence>
<keyword evidence="3" id="KW-0862">Zinc</keyword>
<evidence type="ECO:0000256" key="3">
    <source>
        <dbReference type="ARBA" id="ARBA00022833"/>
    </source>
</evidence>
<dbReference type="InterPro" id="IPR013083">
    <property type="entry name" value="Znf_RING/FYVE/PHD"/>
</dbReference>
<dbReference type="PANTHER" id="PTHR45969:SF69">
    <property type="entry name" value="FINGER DOMAIN PROTEIN, PUTATIVE (AFU_ORTHOLOGUE AFUA_3G12190)-RELATED"/>
    <property type="match status" value="1"/>
</dbReference>
<dbReference type="VEuPathDB" id="FungiDB:RhiirFUN_020372"/>
<accession>A0A2N1M926</accession>
<feature type="region of interest" description="Disordered" evidence="5">
    <location>
        <begin position="293"/>
        <end position="334"/>
    </location>
</feature>
<dbReference type="VEuPathDB" id="FungiDB:RhiirA1_516004"/>
<sequence>MENQESGNPSTTNDHDDLGDLIYYDDDVGGGGEKSKILKPYKPSLINHRNLAYNILKYLEDDMVGDKEIPELGSCSECTTNILSLPIKALTILSCGHIFHRSCIEKQLLHTKPSTCPFTDCRKNVNIIMDPNSIRRGSQASSHSSGTSTLTNLIGEKFVLNSPVIPEEGRQSVPMDVDPDGNVALMNVLLSGGEQRSSKTTGVAKETSNQATNPNNSENLDDSISSKDTSGQIQYPICEKCSEVISIDFQKDTVFLSCKHAVHLDCINDLRKRCPTCTSADDMELFPVEQASSTAQKCSNDSGESTEKSSSKKVKKAENFTMENQESGNLSTTNDYDDLGDLIYYDDDDDGEKSKIPKPFISSLINHRNLAYNILKYLEDDTVKNKEIQELGQCTECTNNILSSPIKALTILTCGHIFHRPCIEKQLLHTKPSTCPFPDCGKNVDIIVDPNSIRRGSQSSQSSGTLALTNLIGKKVVLNSPVIPEEGRSSDPMNVDPNGNVAFMNVLLSGGEQRSSKTTGITKKTSNQATNPNNSENLDDSISSKDTSGQIQYPICEKCSEIALTRCPTCTSTDDMELFPVEQASSTAQKRSNDSGESTEKSSSKKVKKAGEKKVSDTLKKLVEELSSETSQDSEVMEEGTGGFFDLYNTIINMEGQEEIAKRNVIKSYYNFGKALEDRYDHYKKNNPKRTAQALVNKEVRNQLPDSVSDDLLRKKKEWALKIYDLFSEIGEHMIQRIKSFSVASISKLSQDDIDYILVRFAK</sequence>
<dbReference type="SMART" id="SM00184">
    <property type="entry name" value="RING"/>
    <property type="match status" value="3"/>
</dbReference>
<feature type="compositionally biased region" description="Polar residues" evidence="5">
    <location>
        <begin position="527"/>
        <end position="547"/>
    </location>
</feature>
<dbReference type="GO" id="GO:0061630">
    <property type="term" value="F:ubiquitin protein ligase activity"/>
    <property type="evidence" value="ECO:0007669"/>
    <property type="project" value="TreeGrafter"/>
</dbReference>
<gene>
    <name evidence="7" type="ORF">RhiirC2_857921</name>
</gene>
<dbReference type="GO" id="GO:0008270">
    <property type="term" value="F:zinc ion binding"/>
    <property type="evidence" value="ECO:0007669"/>
    <property type="project" value="UniProtKB-KW"/>
</dbReference>
<feature type="region of interest" description="Disordered" evidence="5">
    <location>
        <begin position="194"/>
        <end position="228"/>
    </location>
</feature>
<evidence type="ECO:0000256" key="2">
    <source>
        <dbReference type="ARBA" id="ARBA00022771"/>
    </source>
</evidence>
<feature type="region of interest" description="Disordered" evidence="5">
    <location>
        <begin position="583"/>
        <end position="614"/>
    </location>
</feature>
<dbReference type="PROSITE" id="PS50089">
    <property type="entry name" value="ZF_RING_2"/>
    <property type="match status" value="3"/>
</dbReference>
<dbReference type="InterPro" id="IPR027370">
    <property type="entry name" value="Znf-RING_euk"/>
</dbReference>
<dbReference type="InterPro" id="IPR001841">
    <property type="entry name" value="Znf_RING"/>
</dbReference>
<comment type="caution">
    <text evidence="7">The sequence shown here is derived from an EMBL/GenBank/DDBJ whole genome shotgun (WGS) entry which is preliminary data.</text>
</comment>
<dbReference type="Gene3D" id="3.30.40.10">
    <property type="entry name" value="Zinc/RING finger domain, C3HC4 (zinc finger)"/>
    <property type="match status" value="3"/>
</dbReference>
<proteinExistence type="predicted"/>
<feature type="region of interest" description="Disordered" evidence="5">
    <location>
        <begin position="512"/>
        <end position="547"/>
    </location>
</feature>
<protein>
    <recommendedName>
        <fullName evidence="6">RING-type domain-containing protein</fullName>
    </recommendedName>
</protein>
<dbReference type="Proteomes" id="UP000233469">
    <property type="component" value="Unassembled WGS sequence"/>
</dbReference>
<name>A0A2N1M926_9GLOM</name>
<dbReference type="VEuPathDB" id="FungiDB:FUN_012843"/>
<dbReference type="CDD" id="cd16448">
    <property type="entry name" value="RING-H2"/>
    <property type="match status" value="1"/>
</dbReference>
<evidence type="ECO:0000256" key="5">
    <source>
        <dbReference type="SAM" id="MobiDB-lite"/>
    </source>
</evidence>
<evidence type="ECO:0000313" key="7">
    <source>
        <dbReference type="EMBL" id="PKK58131.1"/>
    </source>
</evidence>
<evidence type="ECO:0000259" key="6">
    <source>
        <dbReference type="PROSITE" id="PS50089"/>
    </source>
</evidence>
<feature type="domain" description="RING-type" evidence="6">
    <location>
        <begin position="238"/>
        <end position="278"/>
    </location>
</feature>
<feature type="compositionally biased region" description="Basic and acidic residues" evidence="5">
    <location>
        <begin position="591"/>
        <end position="614"/>
    </location>
</feature>
<dbReference type="VEuPathDB" id="FungiDB:FUN_011241"/>